<sequence length="600" mass="65512">MQDTIQDAAPDHDQALAVLTSFCQDDSGAEDRFNRVLLDARMRPFFVERRCAPDACAFHLDPSPMCFAREVADGPWHATRCGRAPLPDADVHVSSNAAVAETDGLDDDNCDQDNERPAHEVYEAYEAFCTAACASMRHPAFALLWRHGSSRRGTLLDGVAADSALIAHDATFIAVVHRACLALLPDVVGHPTIAALVHRTAKEIDRRLLGARTPGAHAPPGTCHVRDHHHTTPESVSCMRRENAVVLAFCEALARWRSGAATDDGDDARSTAVAWADGAVSPQEATEQLLAEERARSRLRARAALQPIDSVRYVYFCHRQFFRHDDGLWTCMRRVRDTNGLDEWVPVQSTGATDEDILHEATPRVYDDDGIEALLAAHIIRAPQGLGWATVCRDNGRPHGTLAHMDTHLEASPIVVMAADAVLSWSIGPNVLATEMAVRAIETAITSRSHHAKRLAPTLAALSAAQRAIDALYADETVRRLVIGAAIVDQADRAMTAIPIHFQCAAGDRDALDDHIKQSDRRDNSVARPAAPHQNDDNNHTVDDNNTADAVDRPHVCTTDDKAWQRHPREEWIGSVMTNYHAIAWGLAATLCGATALVLL</sequence>
<dbReference type="EMBL" id="KP136319">
    <property type="protein sequence ID" value="AJF98495.1"/>
    <property type="molecule type" value="Genomic_DNA"/>
</dbReference>
<evidence type="ECO:0000256" key="1">
    <source>
        <dbReference type="SAM" id="MobiDB-lite"/>
    </source>
</evidence>
<evidence type="ECO:0000313" key="3">
    <source>
        <dbReference type="Proteomes" id="UP000202511"/>
    </source>
</evidence>
<dbReference type="KEGG" id="vg:23463412"/>
<reference evidence="2 3" key="1">
    <citation type="journal article" date="2015" name="Parasitol. Res.">
        <title>Viruses in close associations with free-living amoebae.</title>
        <authorList>
            <person name="Scheid P."/>
        </authorList>
    </citation>
    <scope>NUCLEOTIDE SEQUENCE [LARGE SCALE GENOMIC DNA]</scope>
    <source>
        <strain evidence="2">KlaHel</strain>
    </source>
</reference>
<dbReference type="RefSeq" id="YP_009120730.1">
    <property type="nucleotide sequence ID" value="NC_026440.1"/>
</dbReference>
<organism evidence="2 3">
    <name type="scientific">Pandoravirus inopinatum</name>
    <dbReference type="NCBI Taxonomy" id="1605721"/>
    <lineage>
        <taxon>Viruses</taxon>
        <taxon>Pandoravirus</taxon>
    </lineage>
</organism>
<name>A0A0B5J945_9VIRU</name>
<dbReference type="GeneID" id="23463412"/>
<protein>
    <submittedName>
        <fullName evidence="2">Uncharacterized protein</fullName>
    </submittedName>
</protein>
<feature type="compositionally biased region" description="Basic and acidic residues" evidence="1">
    <location>
        <begin position="534"/>
        <end position="543"/>
    </location>
</feature>
<feature type="region of interest" description="Disordered" evidence="1">
    <location>
        <begin position="519"/>
        <end position="554"/>
    </location>
</feature>
<dbReference type="Proteomes" id="UP000202511">
    <property type="component" value="Segment"/>
</dbReference>
<accession>A0A0B5J945</accession>
<evidence type="ECO:0000313" key="2">
    <source>
        <dbReference type="EMBL" id="AJF98495.1"/>
    </source>
</evidence>
<proteinExistence type="predicted"/>